<comment type="caution">
    <text evidence="6">The sequence shown here is derived from an EMBL/GenBank/DDBJ whole genome shotgun (WGS) entry which is preliminary data.</text>
</comment>
<sequence>MKGVIRVIAAITLLGGFSVAQELHENAVCNSNPDRGTCKESFTVHYYYDRWAHKCRPFYFSGCGGNANRFSSERECNATCPYREPVENTPRHRCFQPHDPGTCHADIERWYFDPVRKRCVCR</sequence>
<evidence type="ECO:0000256" key="1">
    <source>
        <dbReference type="ARBA" id="ARBA00022690"/>
    </source>
</evidence>
<evidence type="ECO:0000259" key="5">
    <source>
        <dbReference type="PROSITE" id="PS50279"/>
    </source>
</evidence>
<dbReference type="InterPro" id="IPR050098">
    <property type="entry name" value="TFPI/VKTCI-like"/>
</dbReference>
<evidence type="ECO:0000256" key="4">
    <source>
        <dbReference type="SAM" id="SignalP"/>
    </source>
</evidence>
<gene>
    <name evidence="6" type="ORF">L596_010995</name>
</gene>
<dbReference type="PRINTS" id="PR00759">
    <property type="entry name" value="BASICPTASE"/>
</dbReference>
<keyword evidence="2" id="KW-0722">Serine protease inhibitor</keyword>
<dbReference type="Gene3D" id="4.10.410.10">
    <property type="entry name" value="Pancreatic trypsin inhibitor Kunitz domain"/>
    <property type="match status" value="2"/>
</dbReference>
<feature type="chain" id="PRO_5020543630" description="BPTI/Kunitz inhibitor domain-containing protein" evidence="4">
    <location>
        <begin position="21"/>
        <end position="122"/>
    </location>
</feature>
<keyword evidence="1" id="KW-0646">Protease inhibitor</keyword>
<evidence type="ECO:0000256" key="3">
    <source>
        <dbReference type="ARBA" id="ARBA00023157"/>
    </source>
</evidence>
<reference evidence="6 7" key="2">
    <citation type="journal article" date="2019" name="G3 (Bethesda)">
        <title>Hybrid Assembly of the Genome of the Entomopathogenic Nematode Steinernema carpocapsae Identifies the X-Chromosome.</title>
        <authorList>
            <person name="Serra L."/>
            <person name="Macchietto M."/>
            <person name="Macias-Munoz A."/>
            <person name="McGill C.J."/>
            <person name="Rodriguez I.M."/>
            <person name="Rodriguez B."/>
            <person name="Murad R."/>
            <person name="Mortazavi A."/>
        </authorList>
    </citation>
    <scope>NUCLEOTIDE SEQUENCE [LARGE SCALE GENOMIC DNA]</scope>
    <source>
        <strain evidence="6 7">ALL</strain>
    </source>
</reference>
<dbReference type="PANTHER" id="PTHR10083:SF374">
    <property type="entry name" value="BPTI_KUNITZ INHIBITOR DOMAIN-CONTAINING PROTEIN"/>
    <property type="match status" value="1"/>
</dbReference>
<dbReference type="Proteomes" id="UP000298663">
    <property type="component" value="Unassembled WGS sequence"/>
</dbReference>
<dbReference type="SMART" id="SM00131">
    <property type="entry name" value="KU"/>
    <property type="match status" value="1"/>
</dbReference>
<keyword evidence="4" id="KW-0732">Signal</keyword>
<dbReference type="InterPro" id="IPR036880">
    <property type="entry name" value="Kunitz_BPTI_sf"/>
</dbReference>
<dbReference type="CDD" id="cd00109">
    <property type="entry name" value="Kunitz-type"/>
    <property type="match status" value="2"/>
</dbReference>
<dbReference type="GO" id="GO:0004867">
    <property type="term" value="F:serine-type endopeptidase inhibitor activity"/>
    <property type="evidence" value="ECO:0007669"/>
    <property type="project" value="UniProtKB-KW"/>
</dbReference>
<dbReference type="FunFam" id="4.10.410.10:FF:000020">
    <property type="entry name" value="Collagen, type VI, alpha 3"/>
    <property type="match status" value="1"/>
</dbReference>
<dbReference type="PANTHER" id="PTHR10083">
    <property type="entry name" value="KUNITZ-TYPE PROTEASE INHIBITOR-RELATED"/>
    <property type="match status" value="1"/>
</dbReference>
<keyword evidence="3" id="KW-1015">Disulfide bond</keyword>
<reference evidence="6 7" key="1">
    <citation type="journal article" date="2015" name="Genome Biol.">
        <title>Comparative genomics of Steinernema reveals deeply conserved gene regulatory networks.</title>
        <authorList>
            <person name="Dillman A.R."/>
            <person name="Macchietto M."/>
            <person name="Porter C.F."/>
            <person name="Rogers A."/>
            <person name="Williams B."/>
            <person name="Antoshechkin I."/>
            <person name="Lee M.M."/>
            <person name="Goodwin Z."/>
            <person name="Lu X."/>
            <person name="Lewis E.E."/>
            <person name="Goodrich-Blair H."/>
            <person name="Stock S.P."/>
            <person name="Adams B.J."/>
            <person name="Sternberg P.W."/>
            <person name="Mortazavi A."/>
        </authorList>
    </citation>
    <scope>NUCLEOTIDE SEQUENCE [LARGE SCALE GENOMIC DNA]</scope>
    <source>
        <strain evidence="6 7">ALL</strain>
    </source>
</reference>
<evidence type="ECO:0000256" key="2">
    <source>
        <dbReference type="ARBA" id="ARBA00022900"/>
    </source>
</evidence>
<dbReference type="SUPFAM" id="SSF57362">
    <property type="entry name" value="BPTI-like"/>
    <property type="match status" value="2"/>
</dbReference>
<feature type="domain" description="BPTI/Kunitz inhibitor" evidence="5">
    <location>
        <begin position="29"/>
        <end position="80"/>
    </location>
</feature>
<accession>A0A4U5NTC1</accession>
<dbReference type="AlphaFoldDB" id="A0A4U5NTC1"/>
<keyword evidence="7" id="KW-1185">Reference proteome</keyword>
<evidence type="ECO:0000313" key="6">
    <source>
        <dbReference type="EMBL" id="TKR86394.1"/>
    </source>
</evidence>
<evidence type="ECO:0000313" key="7">
    <source>
        <dbReference type="Proteomes" id="UP000298663"/>
    </source>
</evidence>
<dbReference type="Pfam" id="PF00014">
    <property type="entry name" value="Kunitz_BPTI"/>
    <property type="match status" value="2"/>
</dbReference>
<dbReference type="GO" id="GO:0005615">
    <property type="term" value="C:extracellular space"/>
    <property type="evidence" value="ECO:0007669"/>
    <property type="project" value="TreeGrafter"/>
</dbReference>
<feature type="signal peptide" evidence="4">
    <location>
        <begin position="1"/>
        <end position="20"/>
    </location>
</feature>
<dbReference type="PROSITE" id="PS00280">
    <property type="entry name" value="BPTI_KUNITZ_1"/>
    <property type="match status" value="1"/>
</dbReference>
<name>A0A4U5NTC1_STECR</name>
<dbReference type="OrthoDB" id="196393at2759"/>
<dbReference type="InterPro" id="IPR020901">
    <property type="entry name" value="Prtase_inh_Kunz-CS"/>
</dbReference>
<dbReference type="InterPro" id="IPR002223">
    <property type="entry name" value="Kunitz_BPTI"/>
</dbReference>
<dbReference type="EMBL" id="AZBU02000003">
    <property type="protein sequence ID" value="TKR86394.1"/>
    <property type="molecule type" value="Genomic_DNA"/>
</dbReference>
<proteinExistence type="predicted"/>
<protein>
    <recommendedName>
        <fullName evidence="5">BPTI/Kunitz inhibitor domain-containing protein</fullName>
    </recommendedName>
</protein>
<dbReference type="PROSITE" id="PS50279">
    <property type="entry name" value="BPTI_KUNITZ_2"/>
    <property type="match status" value="1"/>
</dbReference>
<organism evidence="6 7">
    <name type="scientific">Steinernema carpocapsae</name>
    <name type="common">Entomopathogenic nematode</name>
    <dbReference type="NCBI Taxonomy" id="34508"/>
    <lineage>
        <taxon>Eukaryota</taxon>
        <taxon>Metazoa</taxon>
        <taxon>Ecdysozoa</taxon>
        <taxon>Nematoda</taxon>
        <taxon>Chromadorea</taxon>
        <taxon>Rhabditida</taxon>
        <taxon>Tylenchina</taxon>
        <taxon>Panagrolaimomorpha</taxon>
        <taxon>Strongyloidoidea</taxon>
        <taxon>Steinernematidae</taxon>
        <taxon>Steinernema</taxon>
    </lineage>
</organism>